<keyword evidence="3" id="KW-1185">Reference proteome</keyword>
<evidence type="ECO:0000313" key="2">
    <source>
        <dbReference type="EMBL" id="ACO63427.1"/>
    </source>
</evidence>
<protein>
    <submittedName>
        <fullName evidence="2">Uncharacterized protein</fullName>
    </submittedName>
</protein>
<evidence type="ECO:0000313" key="3">
    <source>
        <dbReference type="Proteomes" id="UP000002009"/>
    </source>
</evidence>
<sequence length="515" mass="57136">MKFTPVNLSDDAVWDAEGLRDPFTLVLGHFETLSLGLDGVLRALQNRSDGVVRLKSRVWGLLNTALGPAAFSRMVVANIVPFSGHHDTGKEMWLGFPPFAEALVNRLFLCALNCLGPPEKVAGFGLPVKTWLGDNVGDGAADSPRPLWPGEEISVGPKCVHLCLFTQARWRNLALRRPSWFKLFGEFVTYLGGEGEAAAQQLIAALSKDAGVDYDPEYAQRMEDWQKERLSKYGFYGSEWSPRRTRYFRNYQSMWGCRVDKKVKEARIEHLRQFGAWGLQISAKVIEARKAKLSASVRRHWDDPELGANRRLAQSEESKEWWDDPDFGGSRKEATGLSMYKASAAKRGIEDEPICLPAGTRCACGKTITRNVIVGLAVRKTRGRAHPKISFACPHHAPGKTVNVALTSAAERAKVIDTVPDDGGPKLEAAIVMRLQLIVERYNRAGVAAHGDEFEKLVLKERHLSTKISATGGSRSSTGGSGKKRPRGMDNDEDPRRNGRIRNLPAPIYTTFERD</sequence>
<evidence type="ECO:0000256" key="1">
    <source>
        <dbReference type="SAM" id="MobiDB-lite"/>
    </source>
</evidence>
<accession>C1E6H1</accession>
<dbReference type="AlphaFoldDB" id="C1E6H1"/>
<feature type="compositionally biased region" description="Basic and acidic residues" evidence="1">
    <location>
        <begin position="487"/>
        <end position="497"/>
    </location>
</feature>
<proteinExistence type="predicted"/>
<dbReference type="InParanoid" id="C1E6H1"/>
<dbReference type="RefSeq" id="XP_002502169.1">
    <property type="nucleotide sequence ID" value="XM_002502123.1"/>
</dbReference>
<reference evidence="2 3" key="1">
    <citation type="journal article" date="2009" name="Science">
        <title>Green evolution and dynamic adaptations revealed by genomes of the marine picoeukaryotes Micromonas.</title>
        <authorList>
            <person name="Worden A.Z."/>
            <person name="Lee J.H."/>
            <person name="Mock T."/>
            <person name="Rouze P."/>
            <person name="Simmons M.P."/>
            <person name="Aerts A.L."/>
            <person name="Allen A.E."/>
            <person name="Cuvelier M.L."/>
            <person name="Derelle E."/>
            <person name="Everett M.V."/>
            <person name="Foulon E."/>
            <person name="Grimwood J."/>
            <person name="Gundlach H."/>
            <person name="Henrissat B."/>
            <person name="Napoli C."/>
            <person name="McDonald S.M."/>
            <person name="Parker M.S."/>
            <person name="Rombauts S."/>
            <person name="Salamov A."/>
            <person name="Von Dassow P."/>
            <person name="Badger J.H."/>
            <person name="Coutinho P.M."/>
            <person name="Demir E."/>
            <person name="Dubchak I."/>
            <person name="Gentemann C."/>
            <person name="Eikrem W."/>
            <person name="Gready J.E."/>
            <person name="John U."/>
            <person name="Lanier W."/>
            <person name="Lindquist E.A."/>
            <person name="Lucas S."/>
            <person name="Mayer K.F."/>
            <person name="Moreau H."/>
            <person name="Not F."/>
            <person name="Otillar R."/>
            <person name="Panaud O."/>
            <person name="Pangilinan J."/>
            <person name="Paulsen I."/>
            <person name="Piegu B."/>
            <person name="Poliakov A."/>
            <person name="Robbens S."/>
            <person name="Schmutz J."/>
            <person name="Toulza E."/>
            <person name="Wyss T."/>
            <person name="Zelensky A."/>
            <person name="Zhou K."/>
            <person name="Armbrust E.V."/>
            <person name="Bhattacharya D."/>
            <person name="Goodenough U.W."/>
            <person name="Van de Peer Y."/>
            <person name="Grigoriev I.V."/>
        </authorList>
    </citation>
    <scope>NUCLEOTIDE SEQUENCE [LARGE SCALE GENOMIC DNA]</scope>
    <source>
        <strain evidence="3">RCC299 / NOUM17</strain>
    </source>
</reference>
<feature type="region of interest" description="Disordered" evidence="1">
    <location>
        <begin position="468"/>
        <end position="515"/>
    </location>
</feature>
<name>C1E6H1_MICCC</name>
<dbReference type="KEGG" id="mis:MICPUN_100575"/>
<gene>
    <name evidence="2" type="ORF">MICPUN_100575</name>
</gene>
<organism evidence="2 3">
    <name type="scientific">Micromonas commoda (strain RCC299 / NOUM17 / CCMP2709)</name>
    <name type="common">Picoplanktonic green alga</name>
    <dbReference type="NCBI Taxonomy" id="296587"/>
    <lineage>
        <taxon>Eukaryota</taxon>
        <taxon>Viridiplantae</taxon>
        <taxon>Chlorophyta</taxon>
        <taxon>Mamiellophyceae</taxon>
        <taxon>Mamiellales</taxon>
        <taxon>Mamiellaceae</taxon>
        <taxon>Micromonas</taxon>
    </lineage>
</organism>
<dbReference type="EMBL" id="CP001326">
    <property type="protein sequence ID" value="ACO63427.1"/>
    <property type="molecule type" value="Genomic_DNA"/>
</dbReference>
<dbReference type="Proteomes" id="UP000002009">
    <property type="component" value="Chromosome 5"/>
</dbReference>
<dbReference type="GeneID" id="8243456"/>